<evidence type="ECO:0000313" key="2">
    <source>
        <dbReference type="Proteomes" id="UP000199060"/>
    </source>
</evidence>
<dbReference type="EMBL" id="FNAC01000035">
    <property type="protein sequence ID" value="SDD53241.1"/>
    <property type="molecule type" value="Genomic_DNA"/>
</dbReference>
<dbReference type="OrthoDB" id="826370at2"/>
<dbReference type="AlphaFoldDB" id="A0A1G6VIB0"/>
<evidence type="ECO:0008006" key="3">
    <source>
        <dbReference type="Google" id="ProtNLM"/>
    </source>
</evidence>
<keyword evidence="2" id="KW-1185">Reference proteome</keyword>
<dbReference type="RefSeq" id="WP_087940526.1">
    <property type="nucleotide sequence ID" value="NZ_FNAC01000035.1"/>
</dbReference>
<dbReference type="Proteomes" id="UP000199060">
    <property type="component" value="Unassembled WGS sequence"/>
</dbReference>
<accession>A0A1G6VIB0</accession>
<organism evidence="1 2">
    <name type="scientific">Algoriphagus faecimaris</name>
    <dbReference type="NCBI Taxonomy" id="686796"/>
    <lineage>
        <taxon>Bacteria</taxon>
        <taxon>Pseudomonadati</taxon>
        <taxon>Bacteroidota</taxon>
        <taxon>Cytophagia</taxon>
        <taxon>Cytophagales</taxon>
        <taxon>Cyclobacteriaceae</taxon>
        <taxon>Algoriphagus</taxon>
    </lineage>
</organism>
<reference evidence="2" key="1">
    <citation type="submission" date="2016-10" db="EMBL/GenBank/DDBJ databases">
        <authorList>
            <person name="Varghese N."/>
            <person name="Submissions S."/>
        </authorList>
    </citation>
    <scope>NUCLEOTIDE SEQUENCE [LARGE SCALE GENOMIC DNA]</scope>
    <source>
        <strain evidence="2">DSM 23095</strain>
    </source>
</reference>
<dbReference type="STRING" id="686796.SAMN04488104_103546"/>
<name>A0A1G6VIB0_9BACT</name>
<gene>
    <name evidence="1" type="ORF">SAMN04488104_103546</name>
</gene>
<proteinExistence type="predicted"/>
<sequence>MRQHFSKIKKAVEVFHMYGIYLHGPRKNDHFIQKMNMDPVFVNGLIFELEYQLQVNLQEEKLKNAGTPKALINLLLDLPHDN</sequence>
<evidence type="ECO:0000313" key="1">
    <source>
        <dbReference type="EMBL" id="SDD53241.1"/>
    </source>
</evidence>
<protein>
    <recommendedName>
        <fullName evidence="3">Acyl carrier protein</fullName>
    </recommendedName>
</protein>